<protein>
    <recommendedName>
        <fullName evidence="8">L-seryl-tRNA selenium transferase N-terminal domain-containing protein</fullName>
    </recommendedName>
</protein>
<name>A0A381ZZQ8_9ZZZZ</name>
<dbReference type="GO" id="GO:0001514">
    <property type="term" value="P:selenocysteine incorporation"/>
    <property type="evidence" value="ECO:0007669"/>
    <property type="project" value="InterPro"/>
</dbReference>
<evidence type="ECO:0000256" key="1">
    <source>
        <dbReference type="ARBA" id="ARBA00001933"/>
    </source>
</evidence>
<dbReference type="GO" id="GO:0004125">
    <property type="term" value="F:L-seryl-tRNA(Sec) selenium transferase activity"/>
    <property type="evidence" value="ECO:0007669"/>
    <property type="project" value="InterPro"/>
</dbReference>
<dbReference type="EMBL" id="UINC01023138">
    <property type="protein sequence ID" value="SVA94193.1"/>
    <property type="molecule type" value="Genomic_DNA"/>
</dbReference>
<organism evidence="7">
    <name type="scientific">marine metagenome</name>
    <dbReference type="NCBI Taxonomy" id="408172"/>
    <lineage>
        <taxon>unclassified sequences</taxon>
        <taxon>metagenomes</taxon>
        <taxon>ecological metagenomes</taxon>
    </lineage>
</organism>
<dbReference type="InterPro" id="IPR015421">
    <property type="entry name" value="PyrdxlP-dep_Trfase_major"/>
</dbReference>
<keyword evidence="3" id="KW-0808">Transferase</keyword>
<keyword evidence="4" id="KW-0663">Pyridoxal phosphate</keyword>
<proteinExistence type="inferred from homology"/>
<evidence type="ECO:0000313" key="7">
    <source>
        <dbReference type="EMBL" id="SVA94193.1"/>
    </source>
</evidence>
<evidence type="ECO:0000256" key="5">
    <source>
        <dbReference type="ARBA" id="ARBA00022917"/>
    </source>
</evidence>
<evidence type="ECO:0000256" key="3">
    <source>
        <dbReference type="ARBA" id="ARBA00022679"/>
    </source>
</evidence>
<dbReference type="Gene3D" id="3.90.1150.180">
    <property type="match status" value="1"/>
</dbReference>
<evidence type="ECO:0008006" key="8">
    <source>
        <dbReference type="Google" id="ProtNLM"/>
    </source>
</evidence>
<accession>A0A381ZZQ8</accession>
<reference evidence="7" key="1">
    <citation type="submission" date="2018-05" db="EMBL/GenBank/DDBJ databases">
        <authorList>
            <person name="Lanie J.A."/>
            <person name="Ng W.-L."/>
            <person name="Kazmierczak K.M."/>
            <person name="Andrzejewski T.M."/>
            <person name="Davidsen T.M."/>
            <person name="Wayne K.J."/>
            <person name="Tettelin H."/>
            <person name="Glass J.I."/>
            <person name="Rusch D."/>
            <person name="Podicherti R."/>
            <person name="Tsui H.-C.T."/>
            <person name="Winkler M.E."/>
        </authorList>
    </citation>
    <scope>NUCLEOTIDE SEQUENCE</scope>
</reference>
<dbReference type="HAMAP" id="MF_00423">
    <property type="entry name" value="SelA"/>
    <property type="match status" value="1"/>
</dbReference>
<dbReference type="SUPFAM" id="SSF53383">
    <property type="entry name" value="PLP-dependent transferases"/>
    <property type="match status" value="1"/>
</dbReference>
<comment type="cofactor">
    <cofactor evidence="1">
        <name>pyridoxal 5'-phosphate</name>
        <dbReference type="ChEBI" id="CHEBI:597326"/>
    </cofactor>
</comment>
<dbReference type="AlphaFoldDB" id="A0A381ZZQ8"/>
<dbReference type="PANTHER" id="PTHR32328:SF0">
    <property type="entry name" value="L-SERYL-TRNA(SEC) SELENIUM TRANSFERASE"/>
    <property type="match status" value="1"/>
</dbReference>
<feature type="non-terminal residue" evidence="7">
    <location>
        <position position="1"/>
    </location>
</feature>
<keyword evidence="2" id="KW-0963">Cytoplasm</keyword>
<keyword evidence="5" id="KW-0648">Protein biosynthesis</keyword>
<evidence type="ECO:0000256" key="6">
    <source>
        <dbReference type="ARBA" id="ARBA00023266"/>
    </source>
</evidence>
<gene>
    <name evidence="7" type="ORF">METZ01_LOCUS147047</name>
</gene>
<dbReference type="Pfam" id="PF03841">
    <property type="entry name" value="SelA"/>
    <property type="match status" value="1"/>
</dbReference>
<dbReference type="GO" id="GO:0005737">
    <property type="term" value="C:cytoplasm"/>
    <property type="evidence" value="ECO:0007669"/>
    <property type="project" value="InterPro"/>
</dbReference>
<dbReference type="InterPro" id="IPR004534">
    <property type="entry name" value="SelA_trans"/>
</dbReference>
<dbReference type="Gene3D" id="3.40.640.10">
    <property type="entry name" value="Type I PLP-dependent aspartate aminotransferase-like (Major domain)"/>
    <property type="match status" value="1"/>
</dbReference>
<dbReference type="NCBIfam" id="TIGR00474">
    <property type="entry name" value="selA"/>
    <property type="match status" value="1"/>
</dbReference>
<evidence type="ECO:0000256" key="2">
    <source>
        <dbReference type="ARBA" id="ARBA00022490"/>
    </source>
</evidence>
<dbReference type="InterPro" id="IPR015424">
    <property type="entry name" value="PyrdxlP-dep_Trfase"/>
</dbReference>
<dbReference type="InterPro" id="IPR018319">
    <property type="entry name" value="SelA-like"/>
</dbReference>
<sequence>SHATLEALREVTAALRQELGGERPPSLKDDEQAAAAIEHRTVTHLTRTFEPSLVPVINATGVVLHTNLGRAPLAAAAVRRVTQVVSGYTNLEYDLSTGQRGTRSVHAERLLSRVTGAPAAIVVNNNAAALLLVLTALANGREVLVSRGELVEIGGGFRIPDVMRQSGADIREVGTTNKTRSTDFAAAISDRTGLILRVHPSNFRVEGFTERPGLEELVALGKQFNVPVVEDLGSGNLLVGQASQPVSEPAVAASISAGVAVCCFSGDKLLGGPQAGIIVGKADVLSRIRDHPLMRAIRVDKMTYAALEGTLLEYARGRATANIPVTRMLCATSSDIGVRAAVLTTHLAGHPAFEADLIDGVSTVGGGGAPGSALATRLVRLTPREQSTVSLERRLRALDPPVVGRIENDRVLLDLRTVSPEQDDQLLATLRTLT</sequence>
<keyword evidence="6" id="KW-0711">Selenium</keyword>
<evidence type="ECO:0000256" key="4">
    <source>
        <dbReference type="ARBA" id="ARBA00022898"/>
    </source>
</evidence>
<dbReference type="PANTHER" id="PTHR32328">
    <property type="entry name" value="L-SERYL-TRNA(SEC) SELENIUM TRANSFERASE"/>
    <property type="match status" value="1"/>
</dbReference>